<keyword evidence="4 7" id="KW-0812">Transmembrane</keyword>
<dbReference type="InterPro" id="IPR023997">
    <property type="entry name" value="TonB-dep_OMP_SusC/RagA_CS"/>
</dbReference>
<dbReference type="NCBIfam" id="TIGR04057">
    <property type="entry name" value="SusC_RagA_signa"/>
    <property type="match status" value="1"/>
</dbReference>
<gene>
    <name evidence="9" type="ORF">WJU16_09535</name>
</gene>
<evidence type="ECO:0000256" key="2">
    <source>
        <dbReference type="ARBA" id="ARBA00022448"/>
    </source>
</evidence>
<dbReference type="InterPro" id="IPR037066">
    <property type="entry name" value="Plug_dom_sf"/>
</dbReference>
<dbReference type="NCBIfam" id="TIGR04056">
    <property type="entry name" value="OMP_RagA_SusC"/>
    <property type="match status" value="1"/>
</dbReference>
<feature type="domain" description="TonB-dependent receptor plug" evidence="8">
    <location>
        <begin position="224"/>
        <end position="352"/>
    </location>
</feature>
<evidence type="ECO:0000256" key="6">
    <source>
        <dbReference type="ARBA" id="ARBA00023237"/>
    </source>
</evidence>
<keyword evidence="2 7" id="KW-0813">Transport</keyword>
<comment type="subcellular location">
    <subcellularLocation>
        <location evidence="1 7">Cell outer membrane</location>
        <topology evidence="1 7">Multi-pass membrane protein</topology>
    </subcellularLocation>
</comment>
<evidence type="ECO:0000256" key="1">
    <source>
        <dbReference type="ARBA" id="ARBA00004571"/>
    </source>
</evidence>
<name>A0ABZ2YV35_9BACT</name>
<evidence type="ECO:0000313" key="9">
    <source>
        <dbReference type="EMBL" id="WZN43272.1"/>
    </source>
</evidence>
<dbReference type="Gene3D" id="2.170.130.10">
    <property type="entry name" value="TonB-dependent receptor, plug domain"/>
    <property type="match status" value="1"/>
</dbReference>
<dbReference type="InterPro" id="IPR008969">
    <property type="entry name" value="CarboxyPept-like_regulatory"/>
</dbReference>
<reference evidence="10" key="1">
    <citation type="submission" date="2024-03" db="EMBL/GenBank/DDBJ databases">
        <title>Chitinophaga horti sp. nov., isolated from garden soil.</title>
        <authorList>
            <person name="Lee D.S."/>
            <person name="Han D.M."/>
            <person name="Baek J.H."/>
            <person name="Choi D.G."/>
            <person name="Jeon J.H."/>
            <person name="Jeon C.O."/>
        </authorList>
    </citation>
    <scope>NUCLEOTIDE SEQUENCE [LARGE SCALE GENOMIC DNA]</scope>
    <source>
        <strain evidence="10">GPA1</strain>
    </source>
</reference>
<evidence type="ECO:0000259" key="8">
    <source>
        <dbReference type="Pfam" id="PF07715"/>
    </source>
</evidence>
<dbReference type="InterPro" id="IPR036942">
    <property type="entry name" value="Beta-barrel_TonB_sf"/>
</dbReference>
<evidence type="ECO:0000256" key="4">
    <source>
        <dbReference type="ARBA" id="ARBA00022692"/>
    </source>
</evidence>
<evidence type="ECO:0000256" key="7">
    <source>
        <dbReference type="PROSITE-ProRule" id="PRU01360"/>
    </source>
</evidence>
<dbReference type="InterPro" id="IPR039426">
    <property type="entry name" value="TonB-dep_rcpt-like"/>
</dbReference>
<evidence type="ECO:0000313" key="10">
    <source>
        <dbReference type="Proteomes" id="UP001485459"/>
    </source>
</evidence>
<accession>A0ABZ2YV35</accession>
<dbReference type="SUPFAM" id="SSF56935">
    <property type="entry name" value="Porins"/>
    <property type="match status" value="1"/>
</dbReference>
<evidence type="ECO:0000256" key="3">
    <source>
        <dbReference type="ARBA" id="ARBA00022452"/>
    </source>
</evidence>
<dbReference type="PROSITE" id="PS52016">
    <property type="entry name" value="TONB_DEPENDENT_REC_3"/>
    <property type="match status" value="1"/>
</dbReference>
<dbReference type="RefSeq" id="WP_341838089.1">
    <property type="nucleotide sequence ID" value="NZ_CP149822.1"/>
</dbReference>
<keyword evidence="10" id="KW-1185">Reference proteome</keyword>
<keyword evidence="5 7" id="KW-0472">Membrane</keyword>
<evidence type="ECO:0000256" key="5">
    <source>
        <dbReference type="ARBA" id="ARBA00023136"/>
    </source>
</evidence>
<dbReference type="EMBL" id="CP149822">
    <property type="protein sequence ID" value="WZN43272.1"/>
    <property type="molecule type" value="Genomic_DNA"/>
</dbReference>
<dbReference type="SUPFAM" id="SSF49464">
    <property type="entry name" value="Carboxypeptidase regulatory domain-like"/>
    <property type="match status" value="1"/>
</dbReference>
<organism evidence="9 10">
    <name type="scientific">Chitinophaga pollutisoli</name>
    <dbReference type="NCBI Taxonomy" id="3133966"/>
    <lineage>
        <taxon>Bacteria</taxon>
        <taxon>Pseudomonadati</taxon>
        <taxon>Bacteroidota</taxon>
        <taxon>Chitinophagia</taxon>
        <taxon>Chitinophagales</taxon>
        <taxon>Chitinophagaceae</taxon>
        <taxon>Chitinophaga</taxon>
    </lineage>
</organism>
<comment type="similarity">
    <text evidence="7">Belongs to the TonB-dependent receptor family.</text>
</comment>
<protein>
    <submittedName>
        <fullName evidence="9">SusC/RagA family TonB-linked outer membrane protein</fullName>
    </submittedName>
</protein>
<dbReference type="InterPro" id="IPR012910">
    <property type="entry name" value="Plug_dom"/>
</dbReference>
<dbReference type="Gene3D" id="2.40.170.20">
    <property type="entry name" value="TonB-dependent receptor, beta-barrel domain"/>
    <property type="match status" value="1"/>
</dbReference>
<proteinExistence type="inferred from homology"/>
<dbReference type="Proteomes" id="UP001485459">
    <property type="component" value="Chromosome"/>
</dbReference>
<dbReference type="Pfam" id="PF07715">
    <property type="entry name" value="Plug"/>
    <property type="match status" value="1"/>
</dbReference>
<dbReference type="Pfam" id="PF13715">
    <property type="entry name" value="CarbopepD_reg_2"/>
    <property type="match status" value="1"/>
</dbReference>
<sequence>MKSKSTLPFGGKVRRFRARVVLLFALLAIPFAGVAQTRSVLDVRVSYKAEKTPLAKALKDIRALTNVRFTYNSDVIRRQPPVTVDLKQVTLEALLKQVLQKTPLQFAEDMGGIIIFPDEGEKLKPGQKLSLLLHGQVMSEGGQPIPGVTIRAQESNLGTITLEDGMFSLMVYDGEVLKFSGVGLTTTSMRAQPVSNNLMIVKLKSSTEEMKEVVVNGYQKIDARMSTGATFKLNAADILQPGMPSVDQMLQGKVPGLMIMNTSGSVNARPTIRMRGTSTFVGNASPLWVIDGMVRPSPVGISSETLNSAVSGEFNLIGSAVAGLNPYDIESMTFLRDAAATSIYGTQGANGVIVITTKKGKPGPLQVTYSADMSFQAKPSYRRMNLMNSEERVTLSRELMEDKLLVNSFYTGFLPETSYEYLVQQLNSRKISEAEFKAAVQASGARNTDWFDLLFQNSFGMTHSLSLSGGSDKATFYGSVSYGKNQSSAKLDGNQRITADVKMNAKITRRLNANLMLLANYNTQTGYYNGINPQNYAIQTSRVTSPDEWYPWQSAGLTTGAAGLTADPIKYNILNDIATTTNTSSSRGTTINLNLTYDFGGGWRFEQMGSAMSDVSEAFRAAYENSSQAAVHRGYNLGETYPKELMDLSYLPQGGLANFSNLNSLVWNTRSTLFFTRRLFNNRDEFNFSLGTEATSNKVTGSTTQEPGYFETRGKIFEASDRTRRQFHKLQLDDRLNNRMSIYGNAFYNYDGRYTLGFDIRSDGSNRFGQYSNQKFLPNYSVSFRWNASNEKWIPESKLLSGLNVRASYGTQGNVVTEVSPNLIARFVPSGPSGNSLSGRPDVVIVTLPYPNLRWEKTYQYNVGVEMSLFDKRVNLQVDHYGRKSVDLVSQRSVPVENGVDYMLVNSGSLLNSGWETVVNFVPVRSKGWNLNFTFTNSFNKNKVAEQGYQNLYTDYLNGTVSQPGVAADAFYSFVFKGLNGTTGLPEYDHMDSQGKTVTPTDFLVFSGQKFPKFQGTFSSSLRYKNLMLRGSFYYALGAHKRMNAMYSRNSDNNGIPRAGYNTNRDLIERWRKPGDEQWTIIPVMRDLKAGESQRLPQMEGYGSAPIMSQYKMYDLSDIRVANASFMRCRNLSLNYMVPQSVLKPARVNALTLGFSVNNAFTIASRQLQGQDPEIDGAGSTALPITRQYAFSFSANF</sequence>
<dbReference type="InterPro" id="IPR023996">
    <property type="entry name" value="TonB-dep_OMP_SusC/RagA"/>
</dbReference>
<keyword evidence="3 7" id="KW-1134">Transmembrane beta strand</keyword>
<keyword evidence="6 7" id="KW-0998">Cell outer membrane</keyword>